<dbReference type="STRING" id="763407.A0A163B7H8"/>
<dbReference type="InterPro" id="IPR036691">
    <property type="entry name" value="Endo/exonu/phosph_ase_sf"/>
</dbReference>
<sequence>MSSIDNQSHSPDPQGGGGEEREREEGEEGPSTSFDYSPRHSEITVDEPDRPLVEQSTPLSRSYSQESVVSTQSAPPPYELYPRARSLGGRIYNWLRKIPRFGTHQAIYLPTLPTHRPFRSDSHSTASSSADSIASSNHTPWCVSFYERIYNACPTSPRFVLTGHMARLRTLLLCISFSFLFLFSFLLFCAVYFSPAPLPSPVVPDKVALSSANFLTLNIFMRPPGIQNNWSDYKDDRLDYIVRFVLPKYDVIAFQESFAFGTRRKDHLIKEARALGFNHHVESDRHFPWELAVDGGLLLLSRFPILESNVVEYPRGAHSDWLARKGALHSLIQLKPGYSMHIYTTHAQASYEPDNMGDVHIRLSQFAGLHSLMRNTAKEDNFPILLMGDLNVDASVHKVDEPITRPSKESGYEYKLMMGVLSGEGAQIKEGGGRLYEDPEWSLQLEDIVYKTHKHHPVTFGDVIEVDGEFVPAETVLTDASEMMTMESIDRMLWASRGSDRFEVKSVVLEKFLIRENKALGDDEKEAIPFTQISDHYGLSCVLEIL</sequence>
<evidence type="ECO:0000256" key="3">
    <source>
        <dbReference type="ARBA" id="ARBA00022801"/>
    </source>
</evidence>
<reference evidence="8" key="1">
    <citation type="submission" date="2015-06" db="EMBL/GenBank/DDBJ databases">
        <title>Expansion of signal transduction pathways in fungi by whole-genome duplication.</title>
        <authorList>
            <consortium name="DOE Joint Genome Institute"/>
            <person name="Corrochano L.M."/>
            <person name="Kuo A."/>
            <person name="Marcet-Houben M."/>
            <person name="Polaino S."/>
            <person name="Salamov A."/>
            <person name="Villalobos J.M."/>
            <person name="Alvarez M.I."/>
            <person name="Avalos J."/>
            <person name="Benito E.P."/>
            <person name="Benoit I."/>
            <person name="Burger G."/>
            <person name="Camino L.P."/>
            <person name="Canovas D."/>
            <person name="Cerda-Olmedo E."/>
            <person name="Cheng J.-F."/>
            <person name="Dominguez A."/>
            <person name="Elias M."/>
            <person name="Eslava A.P."/>
            <person name="Glaser F."/>
            <person name="Grimwood J."/>
            <person name="Gutierrez G."/>
            <person name="Heitman J."/>
            <person name="Henrissat B."/>
            <person name="Iturriaga E.A."/>
            <person name="Lang B.F."/>
            <person name="Lavin J.L."/>
            <person name="Lee S."/>
            <person name="Li W."/>
            <person name="Lindquist E."/>
            <person name="Lopez-Garcia S."/>
            <person name="Luque E.M."/>
            <person name="Marcos A.T."/>
            <person name="Martin J."/>
            <person name="McCluskey K."/>
            <person name="Medina H.R."/>
            <person name="Miralles-Duran A."/>
            <person name="Miyazaki A."/>
            <person name="Munoz-Torres E."/>
            <person name="Oguiza J.A."/>
            <person name="Ohm R."/>
            <person name="Olmedo M."/>
            <person name="Orejas M."/>
            <person name="Ortiz-Castellanos L."/>
            <person name="Pisabarro A.G."/>
            <person name="Rodriguez-Romero J."/>
            <person name="Ruiz-Herrera J."/>
            <person name="Ruiz-Vazquez R."/>
            <person name="Sanz C."/>
            <person name="Schackwitz W."/>
            <person name="Schmutz J."/>
            <person name="Shahriari M."/>
            <person name="Shelest E."/>
            <person name="Silva-Franco F."/>
            <person name="Soanes D."/>
            <person name="Syed K."/>
            <person name="Tagua V.G."/>
            <person name="Talbot N.J."/>
            <person name="Thon M."/>
            <person name="De vries R.P."/>
            <person name="Wiebenga A."/>
            <person name="Yadav J.S."/>
            <person name="Braun E.L."/>
            <person name="Baker S."/>
            <person name="Garre V."/>
            <person name="Horwitz B."/>
            <person name="Torres-Martinez S."/>
            <person name="Idnurm A."/>
            <person name="Herrera-Estrella A."/>
            <person name="Gabaldon T."/>
            <person name="Grigoriev I.V."/>
        </authorList>
    </citation>
    <scope>NUCLEOTIDE SEQUENCE [LARGE SCALE GENOMIC DNA]</scope>
    <source>
        <strain evidence="8">NRRL 1555(-)</strain>
    </source>
</reference>
<proteinExistence type="inferred from homology"/>
<dbReference type="GeneID" id="28999963"/>
<dbReference type="AlphaFoldDB" id="A0A163B7H8"/>
<keyword evidence="5" id="KW-0472">Membrane</keyword>
<dbReference type="Pfam" id="PF03372">
    <property type="entry name" value="Exo_endo_phos"/>
    <property type="match status" value="1"/>
</dbReference>
<dbReference type="GO" id="GO:0005576">
    <property type="term" value="C:extracellular region"/>
    <property type="evidence" value="ECO:0007669"/>
    <property type="project" value="InterPro"/>
</dbReference>
<dbReference type="Proteomes" id="UP000077315">
    <property type="component" value="Unassembled WGS sequence"/>
</dbReference>
<dbReference type="Gene3D" id="3.60.10.10">
    <property type="entry name" value="Endonuclease/exonuclease/phosphatase"/>
    <property type="match status" value="1"/>
</dbReference>
<feature type="transmembrane region" description="Helical" evidence="5">
    <location>
        <begin position="171"/>
        <end position="193"/>
    </location>
</feature>
<protein>
    <recommendedName>
        <fullName evidence="2">sphingomyelin phosphodiesterase</fullName>
        <ecNumber evidence="2">3.1.4.12</ecNumber>
    </recommendedName>
</protein>
<keyword evidence="8" id="KW-1185">Reference proteome</keyword>
<accession>A0A163B7H8</accession>
<feature type="compositionally biased region" description="Polar residues" evidence="4">
    <location>
        <begin position="1"/>
        <end position="11"/>
    </location>
</feature>
<dbReference type="EMBL" id="KV440973">
    <property type="protein sequence ID" value="OAD78681.1"/>
    <property type="molecule type" value="Genomic_DNA"/>
</dbReference>
<feature type="region of interest" description="Disordered" evidence="4">
    <location>
        <begin position="1"/>
        <end position="80"/>
    </location>
</feature>
<dbReference type="PANTHER" id="PTHR16320:SF1">
    <property type="entry name" value="SPHINGOMYELINASE DDB_G0288017"/>
    <property type="match status" value="1"/>
</dbReference>
<name>A0A163B7H8_PHYB8</name>
<feature type="domain" description="Endonuclease/exonuclease/phosphatase" evidence="6">
    <location>
        <begin position="215"/>
        <end position="393"/>
    </location>
</feature>
<evidence type="ECO:0000313" key="7">
    <source>
        <dbReference type="EMBL" id="OAD78681.1"/>
    </source>
</evidence>
<dbReference type="CDD" id="cd09078">
    <property type="entry name" value="nSMase"/>
    <property type="match status" value="1"/>
</dbReference>
<evidence type="ECO:0000256" key="2">
    <source>
        <dbReference type="ARBA" id="ARBA00012369"/>
    </source>
</evidence>
<dbReference type="RefSeq" id="XP_018296721.1">
    <property type="nucleotide sequence ID" value="XM_018439057.1"/>
</dbReference>
<dbReference type="InterPro" id="IPR038772">
    <property type="entry name" value="Sph/SMPD2-like"/>
</dbReference>
<evidence type="ECO:0000256" key="1">
    <source>
        <dbReference type="ARBA" id="ARBA00006335"/>
    </source>
</evidence>
<evidence type="ECO:0000259" key="6">
    <source>
        <dbReference type="Pfam" id="PF03372"/>
    </source>
</evidence>
<evidence type="ECO:0000256" key="4">
    <source>
        <dbReference type="SAM" id="MobiDB-lite"/>
    </source>
</evidence>
<dbReference type="GO" id="GO:0004767">
    <property type="term" value="F:sphingomyelin phosphodiesterase activity"/>
    <property type="evidence" value="ECO:0007669"/>
    <property type="project" value="UniProtKB-EC"/>
</dbReference>
<feature type="compositionally biased region" description="Basic and acidic residues" evidence="4">
    <location>
        <begin position="37"/>
        <end position="52"/>
    </location>
</feature>
<dbReference type="InParanoid" id="A0A163B7H8"/>
<evidence type="ECO:0000256" key="5">
    <source>
        <dbReference type="SAM" id="Phobius"/>
    </source>
</evidence>
<dbReference type="VEuPathDB" id="FungiDB:PHYBLDRAFT_185302"/>
<evidence type="ECO:0000313" key="8">
    <source>
        <dbReference type="Proteomes" id="UP000077315"/>
    </source>
</evidence>
<feature type="compositionally biased region" description="Polar residues" evidence="4">
    <location>
        <begin position="54"/>
        <end position="73"/>
    </location>
</feature>
<comment type="similarity">
    <text evidence="1">Belongs to the neutral sphingomyelinase family.</text>
</comment>
<organism evidence="7 8">
    <name type="scientific">Phycomyces blakesleeanus (strain ATCC 8743b / DSM 1359 / FGSC 10004 / NBRC 33097 / NRRL 1555)</name>
    <dbReference type="NCBI Taxonomy" id="763407"/>
    <lineage>
        <taxon>Eukaryota</taxon>
        <taxon>Fungi</taxon>
        <taxon>Fungi incertae sedis</taxon>
        <taxon>Mucoromycota</taxon>
        <taxon>Mucoromycotina</taxon>
        <taxon>Mucoromycetes</taxon>
        <taxon>Mucorales</taxon>
        <taxon>Phycomycetaceae</taxon>
        <taxon>Phycomyces</taxon>
    </lineage>
</organism>
<dbReference type="GO" id="GO:0005737">
    <property type="term" value="C:cytoplasm"/>
    <property type="evidence" value="ECO:0007669"/>
    <property type="project" value="TreeGrafter"/>
</dbReference>
<dbReference type="InterPro" id="IPR017766">
    <property type="entry name" value="Sphingomyelinase/PLipase_C"/>
</dbReference>
<dbReference type="EC" id="3.1.4.12" evidence="2"/>
<keyword evidence="3" id="KW-0378">Hydrolase</keyword>
<keyword evidence="5" id="KW-1133">Transmembrane helix</keyword>
<gene>
    <name evidence="7" type="ORF">PHYBLDRAFT_185302</name>
</gene>
<dbReference type="InterPro" id="IPR005135">
    <property type="entry name" value="Endo/exonuclease/phosphatase"/>
</dbReference>
<dbReference type="OrthoDB" id="40902at2759"/>
<keyword evidence="5" id="KW-0812">Transmembrane</keyword>
<dbReference type="PANTHER" id="PTHR16320">
    <property type="entry name" value="SPHINGOMYELINASE FAMILY MEMBER"/>
    <property type="match status" value="1"/>
</dbReference>
<dbReference type="SUPFAM" id="SSF56219">
    <property type="entry name" value="DNase I-like"/>
    <property type="match status" value="1"/>
</dbReference>